<evidence type="ECO:0000313" key="2">
    <source>
        <dbReference type="Proteomes" id="UP000632659"/>
    </source>
</evidence>
<dbReference type="Proteomes" id="UP000632659">
    <property type="component" value="Unassembled WGS sequence"/>
</dbReference>
<organism evidence="1 2">
    <name type="scientific">Massiliimalia timonensis</name>
    <dbReference type="NCBI Taxonomy" id="1987501"/>
    <lineage>
        <taxon>Bacteria</taxon>
        <taxon>Bacillati</taxon>
        <taxon>Bacillota</taxon>
        <taxon>Clostridia</taxon>
        <taxon>Eubacteriales</taxon>
        <taxon>Oscillospiraceae</taxon>
        <taxon>Massiliimalia</taxon>
    </lineage>
</organism>
<dbReference type="AlphaFoldDB" id="A0A8J6PHG9"/>
<dbReference type="Gene3D" id="6.20.120.50">
    <property type="match status" value="1"/>
</dbReference>
<proteinExistence type="predicted"/>
<dbReference type="RefSeq" id="WP_178085663.1">
    <property type="nucleotide sequence ID" value="NZ_JACRTL010000001.1"/>
</dbReference>
<evidence type="ECO:0000313" key="1">
    <source>
        <dbReference type="EMBL" id="MBC8610205.1"/>
    </source>
</evidence>
<reference evidence="1" key="1">
    <citation type="submission" date="2020-08" db="EMBL/GenBank/DDBJ databases">
        <title>Genome public.</title>
        <authorList>
            <person name="Liu C."/>
            <person name="Sun Q."/>
        </authorList>
    </citation>
    <scope>NUCLEOTIDE SEQUENCE</scope>
    <source>
        <strain evidence="1">NSJ-15</strain>
    </source>
</reference>
<keyword evidence="2" id="KW-1185">Reference proteome</keyword>
<dbReference type="Pfam" id="PF11213">
    <property type="entry name" value="DUF3006"/>
    <property type="match status" value="1"/>
</dbReference>
<dbReference type="InterPro" id="IPR021377">
    <property type="entry name" value="DUF3006"/>
</dbReference>
<dbReference type="EMBL" id="JACRTL010000001">
    <property type="protein sequence ID" value="MBC8610205.1"/>
    <property type="molecule type" value="Genomic_DNA"/>
</dbReference>
<sequence length="74" mass="8765">MEYIIDRIENKLAVLELPDRSHITVPVKELPAGVQEGDVLIQGEQSEWLIDQKSTKKRRERIFRMMEQIFPKED</sequence>
<accession>A0A8J6PHG9</accession>
<protein>
    <submittedName>
        <fullName evidence="1">DUF3006 domain-containing protein</fullName>
    </submittedName>
</protein>
<name>A0A8J6PHG9_9FIRM</name>
<gene>
    <name evidence="1" type="ORF">H8702_03575</name>
</gene>
<comment type="caution">
    <text evidence="1">The sequence shown here is derived from an EMBL/GenBank/DDBJ whole genome shotgun (WGS) entry which is preliminary data.</text>
</comment>